<dbReference type="AlphaFoldDB" id="E8QY26"/>
<dbReference type="RefSeq" id="WP_013564304.1">
    <property type="nucleotide sequence ID" value="NC_014962.1"/>
</dbReference>
<dbReference type="HOGENOM" id="CLU_908445_0_0_0"/>
<dbReference type="Proteomes" id="UP000008631">
    <property type="component" value="Chromosome"/>
</dbReference>
<evidence type="ECO:0000313" key="1">
    <source>
        <dbReference type="EMBL" id="ADV62016.1"/>
    </source>
</evidence>
<gene>
    <name evidence="1" type="ordered locus">Isop_1431</name>
</gene>
<evidence type="ECO:0000313" key="2">
    <source>
        <dbReference type="Proteomes" id="UP000008631"/>
    </source>
</evidence>
<organism evidence="1 2">
    <name type="scientific">Isosphaera pallida (strain ATCC 43644 / DSM 9630 / IS1B)</name>
    <dbReference type="NCBI Taxonomy" id="575540"/>
    <lineage>
        <taxon>Bacteria</taxon>
        <taxon>Pseudomonadati</taxon>
        <taxon>Planctomycetota</taxon>
        <taxon>Planctomycetia</taxon>
        <taxon>Isosphaerales</taxon>
        <taxon>Isosphaeraceae</taxon>
        <taxon>Isosphaera</taxon>
    </lineage>
</organism>
<reference key="1">
    <citation type="submission" date="2010-11" db="EMBL/GenBank/DDBJ databases">
        <title>The complete sequence of chromosome of Isophaera pallida ATCC 43644.</title>
        <authorList>
            <consortium name="US DOE Joint Genome Institute (JGI-PGF)"/>
            <person name="Lucas S."/>
            <person name="Copeland A."/>
            <person name="Lapidus A."/>
            <person name="Bruce D."/>
            <person name="Goodwin L."/>
            <person name="Pitluck S."/>
            <person name="Kyrpides N."/>
            <person name="Mavromatis K."/>
            <person name="Pagani I."/>
            <person name="Ivanova N."/>
            <person name="Saunders E."/>
            <person name="Brettin T."/>
            <person name="Detter J.C."/>
            <person name="Han C."/>
            <person name="Tapia R."/>
            <person name="Land M."/>
            <person name="Hauser L."/>
            <person name="Markowitz V."/>
            <person name="Cheng J.-F."/>
            <person name="Hugenholtz P."/>
            <person name="Woyke T."/>
            <person name="Wu D."/>
            <person name="Eisen J.A."/>
        </authorList>
    </citation>
    <scope>NUCLEOTIDE SEQUENCE</scope>
    <source>
        <strain>ATCC 43644</strain>
    </source>
</reference>
<dbReference type="InParanoid" id="E8QY26"/>
<protein>
    <submittedName>
        <fullName evidence="1">RNA polymerase sigma factor, sigma-70 family</fullName>
    </submittedName>
</protein>
<accession>E8QY26</accession>
<dbReference type="EMBL" id="CP002353">
    <property type="protein sequence ID" value="ADV62016.1"/>
    <property type="molecule type" value="Genomic_DNA"/>
</dbReference>
<name>E8QY26_ISOPI</name>
<keyword evidence="2" id="KW-1185">Reference proteome</keyword>
<proteinExistence type="predicted"/>
<dbReference type="KEGG" id="ipa:Isop_1431"/>
<reference evidence="1 2" key="2">
    <citation type="journal article" date="2011" name="Stand. Genomic Sci.">
        <title>Complete genome sequence of Isosphaera pallida type strain (IS1B).</title>
        <authorList>
            <consortium name="US DOE Joint Genome Institute (JGI-PGF)"/>
            <person name="Goker M."/>
            <person name="Cleland D."/>
            <person name="Saunders E."/>
            <person name="Lapidus A."/>
            <person name="Nolan M."/>
            <person name="Lucas S."/>
            <person name="Hammon N."/>
            <person name="Deshpande S."/>
            <person name="Cheng J.F."/>
            <person name="Tapia R."/>
            <person name="Han C."/>
            <person name="Goodwin L."/>
            <person name="Pitluck S."/>
            <person name="Liolios K."/>
            <person name="Pagani I."/>
            <person name="Ivanova N."/>
            <person name="Mavromatis K."/>
            <person name="Pati A."/>
            <person name="Chen A."/>
            <person name="Palaniappan K."/>
            <person name="Land M."/>
            <person name="Hauser L."/>
            <person name="Chang Y.J."/>
            <person name="Jeffries C.D."/>
            <person name="Detter J.C."/>
            <person name="Beck B."/>
            <person name="Woyke T."/>
            <person name="Bristow J."/>
            <person name="Eisen J.A."/>
            <person name="Markowitz V."/>
            <person name="Hugenholtz P."/>
            <person name="Kyrpides N.C."/>
            <person name="Klenk H.P."/>
        </authorList>
    </citation>
    <scope>NUCLEOTIDE SEQUENCE [LARGE SCALE GENOMIC DNA]</scope>
    <source>
        <strain evidence="2">ATCC 43644 / DSM 9630 / IS1B</strain>
    </source>
</reference>
<sequence>MSPRRDEVEPHRQPSTLTTAMRLIKTNAPGAEGVLYLMCRHQMVRIVRSQFRGALPLGDHEDVISEAFFDVLQQIRSAPPGRLNHSEDFWKLFRRIAHCKFYKLRGRPRGFTRESLETLVRNPSTAMLLRELWSRFDVPASHRSRMSRSHKRAVWPYAESFRILVKRCNEPQRQWLRQALKTESWDEQSPLGGRIAALWREINHKAEGWNKIVQAHSDSEVEAVLIDEIGQSGLDMVEFRDIVDALNRKLRSHPKLLTVLERKLQGCSNNEIAEHLGCTPRYVIYLTNALVEHIRDILGDEEDEEI</sequence>